<dbReference type="EMBL" id="NHSJ01000129">
    <property type="protein sequence ID" value="PPQ26902.1"/>
    <property type="molecule type" value="Genomic_DNA"/>
</dbReference>
<reference evidence="1 2" key="1">
    <citation type="journal article" date="2018" name="Arch. Microbiol.">
        <title>New insights into the metabolic potential of the phototrophic purple bacterium Rhodopila globiformis DSM 161(T) from its draft genome sequence and evidence for a vanadium-dependent nitrogenase.</title>
        <authorList>
            <person name="Imhoff J.F."/>
            <person name="Rahn T."/>
            <person name="Kunzel S."/>
            <person name="Neulinger S.C."/>
        </authorList>
    </citation>
    <scope>NUCLEOTIDE SEQUENCE [LARGE SCALE GENOMIC DNA]</scope>
    <source>
        <strain evidence="1 2">DSM 16996</strain>
    </source>
</reference>
<evidence type="ECO:0000313" key="2">
    <source>
        <dbReference type="Proteomes" id="UP000239089"/>
    </source>
</evidence>
<sequence length="482" mass="51838">MGKAVENAGAPRLESVLLAFGLAFPFLILRLANVFHYDDMRIFVEWADCWKADARHVYGLCPSANYPLVGTFFSAGVIAGLREVFHLDDVEEIARYYRLVLACFDAANFVLLALIGRALGLRHAVALALAIELLPSTWAGGEVWGQIDTISQFFLLASLHGLMRAWQLAGAAQTRDRAKAQAHFLVGLCALALCALTKQLAIFSIVAMAPLAAAALWRLGAASKRALALGAVAVALAGALLLWLDRQADIPGYFGSSFLYVWFGGGSHHGRILTGNGFNIWVFLGRDMASSSDDPFLNLSLFGRAVSLTPRVAGFALYGLYALGAGALLARFCWRAAADAESSRRFLAGCLLLVALMNLGFNLFLTGTHERYLYHFYPFALLAAAVLAPRGARAATIGCYLSAGTLYGLFVLSIIQELPELLARLVRPEVLAGLHLAVLLSLAALVRRATVPTRPPWRLPPRAADIVMAPAGARSPASKNSL</sequence>
<gene>
    <name evidence="1" type="ORF">CCR94_20980</name>
</gene>
<keyword evidence="2" id="KW-1185">Reference proteome</keyword>
<dbReference type="Proteomes" id="UP000239089">
    <property type="component" value="Unassembled WGS sequence"/>
</dbReference>
<evidence type="ECO:0008006" key="3">
    <source>
        <dbReference type="Google" id="ProtNLM"/>
    </source>
</evidence>
<accession>A0A2S6MX07</accession>
<dbReference type="AlphaFoldDB" id="A0A2S6MX07"/>
<name>A0A2S6MX07_9HYPH</name>
<evidence type="ECO:0000313" key="1">
    <source>
        <dbReference type="EMBL" id="PPQ26902.1"/>
    </source>
</evidence>
<dbReference type="OrthoDB" id="431453at2"/>
<comment type="caution">
    <text evidence="1">The sequence shown here is derived from an EMBL/GenBank/DDBJ whole genome shotgun (WGS) entry which is preliminary data.</text>
</comment>
<dbReference type="RefSeq" id="WP_104509954.1">
    <property type="nucleotide sequence ID" value="NZ_JACIGC010000012.1"/>
</dbReference>
<protein>
    <recommendedName>
        <fullName evidence="3">Glycosyltransferase RgtA/B/C/D-like domain-containing protein</fullName>
    </recommendedName>
</protein>
<organism evidence="1 2">
    <name type="scientific">Rhodoblastus sphagnicola</name>
    <dbReference type="NCBI Taxonomy" id="333368"/>
    <lineage>
        <taxon>Bacteria</taxon>
        <taxon>Pseudomonadati</taxon>
        <taxon>Pseudomonadota</taxon>
        <taxon>Alphaproteobacteria</taxon>
        <taxon>Hyphomicrobiales</taxon>
        <taxon>Rhodoblastaceae</taxon>
        <taxon>Rhodoblastus</taxon>
    </lineage>
</organism>
<proteinExistence type="predicted"/>